<reference evidence="2 3" key="1">
    <citation type="submission" date="2018-06" db="EMBL/GenBank/DDBJ databases">
        <title>Draft Whole-Genome Sequence of the purple photosynthetic bacterium Rhodospeudomonas palustris XCP.</title>
        <authorList>
            <person name="Rayyan A."/>
            <person name="Meyer T.E."/>
            <person name="Kyndt J.A."/>
        </authorList>
    </citation>
    <scope>NUCLEOTIDE SEQUENCE [LARGE SCALE GENOMIC DNA]</scope>
    <source>
        <strain evidence="2 3">XCP</strain>
    </source>
</reference>
<dbReference type="Pfam" id="PF07045">
    <property type="entry name" value="DUF1330"/>
    <property type="match status" value="1"/>
</dbReference>
<dbReference type="SUPFAM" id="SSF54909">
    <property type="entry name" value="Dimeric alpha+beta barrel"/>
    <property type="match status" value="1"/>
</dbReference>
<evidence type="ECO:0000313" key="2">
    <source>
        <dbReference type="EMBL" id="PZA09558.1"/>
    </source>
</evidence>
<accession>A0A323UPJ7</accession>
<name>A0A323UPJ7_RHOPL</name>
<dbReference type="Gene3D" id="3.30.70.100">
    <property type="match status" value="1"/>
</dbReference>
<proteinExistence type="predicted"/>
<feature type="domain" description="DUF1330" evidence="1">
    <location>
        <begin position="43"/>
        <end position="122"/>
    </location>
</feature>
<dbReference type="PANTHER" id="PTHR40257">
    <property type="match status" value="1"/>
</dbReference>
<organism evidence="2 3">
    <name type="scientific">Rhodopseudomonas palustris</name>
    <dbReference type="NCBI Taxonomy" id="1076"/>
    <lineage>
        <taxon>Bacteria</taxon>
        <taxon>Pseudomonadati</taxon>
        <taxon>Pseudomonadota</taxon>
        <taxon>Alphaproteobacteria</taxon>
        <taxon>Hyphomicrobiales</taxon>
        <taxon>Nitrobacteraceae</taxon>
        <taxon>Rhodopseudomonas</taxon>
    </lineage>
</organism>
<sequence length="137" mass="15331">MSIDELNIQGLTQLERDDPGPVVMVNLIRFSEQAGDGDGTGWDAYLRYSSQKVALVKSYGGILLWNGNAKAVAFGNADHGRWDYVSLVYYPSVDAFLGMMQSPEYLSQCEPHRRNACAEHLILCTREAFSKFHIPTK</sequence>
<protein>
    <submittedName>
        <fullName evidence="2">DUF1330 domain-containing protein</fullName>
    </submittedName>
</protein>
<dbReference type="PANTHER" id="PTHR40257:SF1">
    <property type="entry name" value="DUF1330 DOMAIN-CONTAINING PROTEIN"/>
    <property type="match status" value="1"/>
</dbReference>
<dbReference type="InterPro" id="IPR010753">
    <property type="entry name" value="DUF1330"/>
</dbReference>
<comment type="caution">
    <text evidence="2">The sequence shown here is derived from an EMBL/GenBank/DDBJ whole genome shotgun (WGS) entry which is preliminary data.</text>
</comment>
<evidence type="ECO:0000259" key="1">
    <source>
        <dbReference type="Pfam" id="PF07045"/>
    </source>
</evidence>
<gene>
    <name evidence="2" type="ORF">DNX69_23775</name>
</gene>
<dbReference type="Proteomes" id="UP000248134">
    <property type="component" value="Unassembled WGS sequence"/>
</dbReference>
<dbReference type="EMBL" id="QKQS01000033">
    <property type="protein sequence ID" value="PZA09558.1"/>
    <property type="molecule type" value="Genomic_DNA"/>
</dbReference>
<dbReference type="AlphaFoldDB" id="A0A323UPJ7"/>
<dbReference type="OrthoDB" id="8909581at2"/>
<dbReference type="RefSeq" id="WP_110788468.1">
    <property type="nucleotide sequence ID" value="NZ_QKQS01000033.1"/>
</dbReference>
<evidence type="ECO:0000313" key="3">
    <source>
        <dbReference type="Proteomes" id="UP000248134"/>
    </source>
</evidence>
<dbReference type="InterPro" id="IPR011008">
    <property type="entry name" value="Dimeric_a/b-barrel"/>
</dbReference>